<evidence type="ECO:0000313" key="3">
    <source>
        <dbReference type="EMBL" id="RDH87108.1"/>
    </source>
</evidence>
<dbReference type="AlphaFoldDB" id="A0A370DQ95"/>
<dbReference type="Proteomes" id="UP000254771">
    <property type="component" value="Unassembled WGS sequence"/>
</dbReference>
<organism evidence="3 4">
    <name type="scientific">endosymbiont of Escarpia spicata</name>
    <dbReference type="NCBI Taxonomy" id="2200908"/>
    <lineage>
        <taxon>Bacteria</taxon>
        <taxon>Pseudomonadati</taxon>
        <taxon>Pseudomonadota</taxon>
        <taxon>Gammaproteobacteria</taxon>
        <taxon>sulfur-oxidizing symbionts</taxon>
    </lineage>
</organism>
<feature type="coiled-coil region" evidence="1">
    <location>
        <begin position="88"/>
        <end position="115"/>
    </location>
</feature>
<evidence type="ECO:0000313" key="4">
    <source>
        <dbReference type="Proteomes" id="UP000254771"/>
    </source>
</evidence>
<accession>A0A370DQ95</accession>
<keyword evidence="2" id="KW-0732">Signal</keyword>
<feature type="chain" id="PRO_5016770212" evidence="2">
    <location>
        <begin position="21"/>
        <end position="190"/>
    </location>
</feature>
<keyword evidence="4" id="KW-1185">Reference proteome</keyword>
<evidence type="ECO:0000256" key="2">
    <source>
        <dbReference type="SAM" id="SignalP"/>
    </source>
</evidence>
<proteinExistence type="predicted"/>
<name>A0A370DQ95_9GAMM</name>
<gene>
    <name evidence="3" type="ORF">DIZ78_06370</name>
</gene>
<protein>
    <submittedName>
        <fullName evidence="3">Uncharacterized protein</fullName>
    </submittedName>
</protein>
<evidence type="ECO:0000256" key="1">
    <source>
        <dbReference type="SAM" id="Coils"/>
    </source>
</evidence>
<comment type="caution">
    <text evidence="3">The sequence shown here is derived from an EMBL/GenBank/DDBJ whole genome shotgun (WGS) entry which is preliminary data.</text>
</comment>
<dbReference type="EMBL" id="QFXE01000007">
    <property type="protein sequence ID" value="RDH87108.1"/>
    <property type="molecule type" value="Genomic_DNA"/>
</dbReference>
<keyword evidence="1" id="KW-0175">Coiled coil</keyword>
<feature type="signal peptide" evidence="2">
    <location>
        <begin position="1"/>
        <end position="20"/>
    </location>
</feature>
<sequence>MKRPIAIIAASIISVMAVLAVAINTGEVEPVSVDETVSLPERTLRNVVKDFLQIEGDASEGQASELAVGELRKERDRLVVNDVLPPAAETLRTSVEEMRLEVERINQEAEEAEGRVGGKDVYSKETEQLLAEADLLMAEVSQKYGITQGEILALTDIQPETTDPELIELNSKLEQLDDEMIELERRAGSF</sequence>
<reference evidence="3 4" key="1">
    <citation type="journal article" date="2018" name="ISME J.">
        <title>Endosymbiont genomes yield clues of tubeworm success.</title>
        <authorList>
            <person name="Li Y."/>
            <person name="Liles M.R."/>
            <person name="Halanych K.M."/>
        </authorList>
    </citation>
    <scope>NUCLEOTIDE SEQUENCE [LARGE SCALE GENOMIC DNA]</scope>
    <source>
        <strain evidence="3">A1462</strain>
    </source>
</reference>